<name>A0A6M6JQK5_9PSEU</name>
<evidence type="ECO:0000256" key="6">
    <source>
        <dbReference type="ARBA" id="ARBA00023295"/>
    </source>
</evidence>
<dbReference type="Proteomes" id="UP000505377">
    <property type="component" value="Chromosome"/>
</dbReference>
<keyword evidence="9" id="KW-0732">Signal</keyword>
<feature type="domain" description="Glycosyl hydrolase family 81 C-terminal" evidence="10">
    <location>
        <begin position="362"/>
        <end position="672"/>
    </location>
</feature>
<dbReference type="EC" id="3.2.1.39" evidence="3"/>
<keyword evidence="8" id="KW-0624">Polysaccharide degradation</keyword>
<evidence type="ECO:0000256" key="4">
    <source>
        <dbReference type="ARBA" id="ARBA00022801"/>
    </source>
</evidence>
<evidence type="ECO:0000256" key="9">
    <source>
        <dbReference type="SAM" id="SignalP"/>
    </source>
</evidence>
<keyword evidence="6" id="KW-0326">Glycosidase</keyword>
<dbReference type="KEGG" id="pbro:HOP40_30250"/>
<dbReference type="GO" id="GO:0071555">
    <property type="term" value="P:cell wall organization"/>
    <property type="evidence" value="ECO:0007669"/>
    <property type="project" value="UniProtKB-KW"/>
</dbReference>
<keyword evidence="5" id="KW-0119">Carbohydrate metabolism</keyword>
<comment type="catalytic activity">
    <reaction evidence="1">
        <text>Hydrolysis of (1-&gt;3)-beta-D-glucosidic linkages in (1-&gt;3)-beta-D-glucans.</text>
        <dbReference type="EC" id="3.2.1.39"/>
    </reaction>
</comment>
<protein>
    <recommendedName>
        <fullName evidence="3">glucan endo-1,3-beta-D-glucosidase</fullName>
        <ecNumber evidence="3">3.2.1.39</ecNumber>
    </recommendedName>
</protein>
<evidence type="ECO:0000256" key="8">
    <source>
        <dbReference type="ARBA" id="ARBA00023326"/>
    </source>
</evidence>
<keyword evidence="4" id="KW-0378">Hydrolase</keyword>
<evidence type="ECO:0000313" key="12">
    <source>
        <dbReference type="Proteomes" id="UP000505377"/>
    </source>
</evidence>
<dbReference type="Pfam" id="PF17652">
    <property type="entry name" value="Glyco_hydro81C"/>
    <property type="match status" value="1"/>
</dbReference>
<evidence type="ECO:0000259" key="10">
    <source>
        <dbReference type="Pfam" id="PF17652"/>
    </source>
</evidence>
<dbReference type="InterPro" id="IPR005200">
    <property type="entry name" value="Endo-beta-glucanase"/>
</dbReference>
<dbReference type="RefSeq" id="WP_172165417.1">
    <property type="nucleotide sequence ID" value="NZ_CP053564.1"/>
</dbReference>
<accession>A0A6M6JQK5</accession>
<dbReference type="InterPro" id="IPR040720">
    <property type="entry name" value="GH81_C"/>
</dbReference>
<dbReference type="GO" id="GO:0042973">
    <property type="term" value="F:glucan endo-1,3-beta-D-glucosidase activity"/>
    <property type="evidence" value="ECO:0007669"/>
    <property type="project" value="UniProtKB-EC"/>
</dbReference>
<sequence length="745" mass="75949">MTVALACLAVAAGCTAAPAAEPAPGTPPAAVFGPPAGTGASPVPPAGLGPVVADLRPAASPAQVGAPLAGRPVPTSQWWTSALTGPWTQSMWAFPVVAQAGPRGLGLGAPTTVTATADAVTAPPAPAWWLGGPLTGVAVVGYGEFSVTLELRREGAAPVVALLAQGSPVVHLWVPAGPLRIDAGTRAQGGGRTFEEGTATDTDAVEVVAADRTWDVRTTAATRWLRTGSELTTELAAPTVLAVAPRPDGAGARWAGAFAAAAADPVTSTSAPMTVDARAGVVEQRLVWSRDGDGDGGLVALLPHQVAALPAPPDVLGRYETARGPLVVVEASEVVLRFPMRGLLVGPPPAGGPTAPSVPLAADLAADLAATRLEGGSYGHPKALGRLALLAETAAATASPDLGAALDLLEAGVDDWFTHTGPGDARWLAYDDVWRGIVGHPSEFGSNDYNDHHFHYGYLVRAAATLQRLGRPAGPARLAGIDLLVEDVMGSTGHLPPFRVWNAYQGHSAASGFAAFADGNNQESSSEAVQAWEAIAAWGWATGRPEVAGPALARYAVEAAAANTYWLGQGLVRPPGYAHTTAGIVWGGKIDFATFFDGRAEAVIGIQLLPFTFGSLYRAGPAATARADEATAAGGGLPRLWPDLFVMERALGDPSAAGAGLGEVEAGNSRTWLQVWTGTLRTLGRVRDDVHADPPMGLAFERDGTTTLAAVNGTPDPQVVVFRTADGAVVGQVAVEPFTSAAVPG</sequence>
<evidence type="ECO:0000256" key="2">
    <source>
        <dbReference type="ARBA" id="ARBA00010730"/>
    </source>
</evidence>
<feature type="signal peptide" evidence="9">
    <location>
        <begin position="1"/>
        <end position="19"/>
    </location>
</feature>
<organism evidence="11 12">
    <name type="scientific">Pseudonocardia broussonetiae</name>
    <dbReference type="NCBI Taxonomy" id="2736640"/>
    <lineage>
        <taxon>Bacteria</taxon>
        <taxon>Bacillati</taxon>
        <taxon>Actinomycetota</taxon>
        <taxon>Actinomycetes</taxon>
        <taxon>Pseudonocardiales</taxon>
        <taxon>Pseudonocardiaceae</taxon>
        <taxon>Pseudonocardia</taxon>
    </lineage>
</organism>
<dbReference type="PANTHER" id="PTHR31983">
    <property type="entry name" value="ENDO-1,3(4)-BETA-GLUCANASE 1"/>
    <property type="match status" value="1"/>
</dbReference>
<evidence type="ECO:0000256" key="5">
    <source>
        <dbReference type="ARBA" id="ARBA00023277"/>
    </source>
</evidence>
<evidence type="ECO:0000256" key="7">
    <source>
        <dbReference type="ARBA" id="ARBA00023316"/>
    </source>
</evidence>
<comment type="similarity">
    <text evidence="2">Belongs to the glycosyl hydrolase 81 family.</text>
</comment>
<proteinExistence type="inferred from homology"/>
<evidence type="ECO:0000313" key="11">
    <source>
        <dbReference type="EMBL" id="QJY49513.1"/>
    </source>
</evidence>
<evidence type="ECO:0000256" key="3">
    <source>
        <dbReference type="ARBA" id="ARBA00012780"/>
    </source>
</evidence>
<dbReference type="Gene3D" id="2.70.98.30">
    <property type="entry name" value="Golgi alpha-mannosidase II, domain 4"/>
    <property type="match status" value="1"/>
</dbReference>
<dbReference type="GO" id="GO:0052861">
    <property type="term" value="F:endo-1,3(4)-beta-glucanase activity"/>
    <property type="evidence" value="ECO:0007669"/>
    <property type="project" value="InterPro"/>
</dbReference>
<keyword evidence="12" id="KW-1185">Reference proteome</keyword>
<keyword evidence="7" id="KW-0961">Cell wall biogenesis/degradation</keyword>
<dbReference type="PANTHER" id="PTHR31983:SF0">
    <property type="entry name" value="GLUCAN ENDO-1,3-BETA-D-GLUCOSIDASE 2"/>
    <property type="match status" value="1"/>
</dbReference>
<gene>
    <name evidence="11" type="ORF">HOP40_30250</name>
</gene>
<dbReference type="EMBL" id="CP053564">
    <property type="protein sequence ID" value="QJY49513.1"/>
    <property type="molecule type" value="Genomic_DNA"/>
</dbReference>
<dbReference type="AlphaFoldDB" id="A0A6M6JQK5"/>
<reference evidence="11 12" key="1">
    <citation type="submission" date="2020-05" db="EMBL/GenBank/DDBJ databases">
        <authorList>
            <person name="Mo P."/>
        </authorList>
    </citation>
    <scope>NUCLEOTIDE SEQUENCE [LARGE SCALE GENOMIC DNA]</scope>
    <source>
        <strain evidence="11 12">Gen01</strain>
    </source>
</reference>
<evidence type="ECO:0000256" key="1">
    <source>
        <dbReference type="ARBA" id="ARBA00000382"/>
    </source>
</evidence>
<dbReference type="GO" id="GO:0000272">
    <property type="term" value="P:polysaccharide catabolic process"/>
    <property type="evidence" value="ECO:0007669"/>
    <property type="project" value="UniProtKB-KW"/>
</dbReference>
<dbReference type="PROSITE" id="PS52008">
    <property type="entry name" value="GH81"/>
    <property type="match status" value="1"/>
</dbReference>
<feature type="chain" id="PRO_5026876727" description="glucan endo-1,3-beta-D-glucosidase" evidence="9">
    <location>
        <begin position="20"/>
        <end position="745"/>
    </location>
</feature>